<dbReference type="SUPFAM" id="SSF48452">
    <property type="entry name" value="TPR-like"/>
    <property type="match status" value="1"/>
</dbReference>
<dbReference type="Gene3D" id="1.25.40.10">
    <property type="entry name" value="Tetratricopeptide repeat domain"/>
    <property type="match status" value="1"/>
</dbReference>
<dbReference type="GO" id="GO:0005737">
    <property type="term" value="C:cytoplasm"/>
    <property type="evidence" value="ECO:0007669"/>
    <property type="project" value="TreeGrafter"/>
</dbReference>
<dbReference type="EMBL" id="BOPF01000001">
    <property type="protein sequence ID" value="GIJ43154.1"/>
    <property type="molecule type" value="Genomic_DNA"/>
</dbReference>
<dbReference type="InterPro" id="IPR011990">
    <property type="entry name" value="TPR-like_helical_dom_sf"/>
</dbReference>
<dbReference type="PANTHER" id="PTHR16305:SF35">
    <property type="entry name" value="TRANSCRIPTIONAL ACTIVATOR DOMAIN"/>
    <property type="match status" value="1"/>
</dbReference>
<dbReference type="InterPro" id="IPR041664">
    <property type="entry name" value="AAA_16"/>
</dbReference>
<reference evidence="5" key="1">
    <citation type="submission" date="2021-01" db="EMBL/GenBank/DDBJ databases">
        <title>Whole genome shotgun sequence of Virgisporangium aliadipatigenens NBRC 105644.</title>
        <authorList>
            <person name="Komaki H."/>
            <person name="Tamura T."/>
        </authorList>
    </citation>
    <scope>NUCLEOTIDE SEQUENCE</scope>
    <source>
        <strain evidence="5">NBRC 105644</strain>
    </source>
</reference>
<gene>
    <name evidence="5" type="ORF">Val02_00400</name>
</gene>
<evidence type="ECO:0000256" key="1">
    <source>
        <dbReference type="ARBA" id="ARBA00022741"/>
    </source>
</evidence>
<dbReference type="CDD" id="cd06170">
    <property type="entry name" value="LuxR_C_like"/>
    <property type="match status" value="1"/>
</dbReference>
<dbReference type="InterPro" id="IPR000792">
    <property type="entry name" value="Tscrpt_reg_LuxR_C"/>
</dbReference>
<dbReference type="InterPro" id="IPR016032">
    <property type="entry name" value="Sig_transdc_resp-reg_C-effctor"/>
</dbReference>
<feature type="compositionally biased region" description="Polar residues" evidence="3">
    <location>
        <begin position="1286"/>
        <end position="1298"/>
    </location>
</feature>
<feature type="domain" description="HTH luxR-type" evidence="4">
    <location>
        <begin position="1303"/>
        <end position="1368"/>
    </location>
</feature>
<dbReference type="InterPro" id="IPR027417">
    <property type="entry name" value="P-loop_NTPase"/>
</dbReference>
<dbReference type="Proteomes" id="UP000619260">
    <property type="component" value="Unassembled WGS sequence"/>
</dbReference>
<feature type="region of interest" description="Disordered" evidence="3">
    <location>
        <begin position="1286"/>
        <end position="1309"/>
    </location>
</feature>
<dbReference type="Pfam" id="PF00196">
    <property type="entry name" value="GerE"/>
    <property type="match status" value="1"/>
</dbReference>
<dbReference type="PROSITE" id="PS50043">
    <property type="entry name" value="HTH_LUXR_2"/>
    <property type="match status" value="1"/>
</dbReference>
<dbReference type="GO" id="GO:0003677">
    <property type="term" value="F:DNA binding"/>
    <property type="evidence" value="ECO:0007669"/>
    <property type="project" value="InterPro"/>
</dbReference>
<dbReference type="GO" id="GO:0006355">
    <property type="term" value="P:regulation of DNA-templated transcription"/>
    <property type="evidence" value="ECO:0007669"/>
    <property type="project" value="InterPro"/>
</dbReference>
<keyword evidence="1" id="KW-0547">Nucleotide-binding</keyword>
<dbReference type="SUPFAM" id="SSF46894">
    <property type="entry name" value="C-terminal effector domain of the bipartite response regulators"/>
    <property type="match status" value="1"/>
</dbReference>
<dbReference type="SMART" id="SM00421">
    <property type="entry name" value="HTH_LUXR"/>
    <property type="match status" value="1"/>
</dbReference>
<proteinExistence type="predicted"/>
<sequence length="1368" mass="144597">MREGGPDDFQASLDAGAQALYERGDLQLSRQLYDAAYRAAERAGDVDATARAALGAAGLWAHEHRNAAAAALVEVRLKRAADAVDPHSPLGLRLRIRLAGEADYRTGGPGSIRGVLEEARRGGDPVALAEALTLAHHSALGPAHRADRHAWAEELVRVATQTGRRSDPLMGRLCHTIDLYLDGDPHAGRHLRTLRGQLDEHDHLAIAYVLSALEVMLEIRAGRLDRAEELAAACAERGTLAGDQHVQSWFGGHLVAIRWFQGRIAELAPMLSELADAPTLSTVDNSPLAALATAAASAGDRLEAAGALARLRGRSLADLPQSSTWLTSMYGLIEAAHLTGDRALSAQAYELLQPYAARPMMAGPGISCFGSVRHALGVAALTAGAFDRAIAHLREALDDNLALGHYPAAVLSRWRLRQALVARGAPGDAEAALEATGAAGRDATRLGMMLPGAARDAPLGRDRERADLRAMLRDARAGRSSSVVLRGEAGIGKTTLLDDLAADAHGFRVVRVVGVEFESDLPFAALTALTRPLVRFLDDVPRVQAEAFRAATGTGTARPPDRLTVYAATVSLLAAAAEKRPLLCLVDDAQWLDRASTEALLFAGRRLLAEGVTMVFAARDVPRFEAPGLAELTLDGLDESAGTALLRRNGVSSDLVARTLVSMTNGNPLALAELPRVLSEEQKSGQAPLLDELPTTERLERAFADRVAALPAQGRSALLVCAIAGEVAPETIEPALAALGLESGPVDEAVRAGLLRRVAGVLTFRHPLVRSAVYHRATPDEKRAVHAVLAAVHPESEEDDRRVWHLAHAASGTDEEVAAALARAGVRARRRGGLVAEATAFERSAALTADPVKRGARLAQAARAWTGTGKIEYAAGLLDKATPLVAGSARHRCDVLAQRAHLAMLRGEPALLAEPGLFDTITAEAERAAPEAPQAAGLMLSMAMTAPLSRWDVATALRTGERALALASPHGPGTRNPEVAVRLAFAQVLAGLPDGPRLARRCVPVSVRADDHGACAALAEVLTWIGDTGVARQLVEHDVDAARRVGDVSLLAFALTQRAHLLLRTGRLAAACADALEAAELAEATGQPGSTAAARAVLARVCAAQGRHAESAAHAAVATALLPHHLGIEAAVRLAAGSGALATGRFADAVAELSTVDDILRSGGVVEPAVFPVGGDLAEALLRVDRRADALGVLRRLETAAARTGRVAARASASRTRALLADDPEPHFKEALDGFSQVDAPLETARTELYYGRWLRRGRRRQHARERLERARDAFEGAGAVDWAQQAASELSPSSSRRTPGPQHGAAEELTAHEWRIAYAAAQGRTSREIAAQVLLSVRTVEYHLGAVYRKLGIRSRRELAERLGSAP</sequence>
<evidence type="ECO:0000259" key="4">
    <source>
        <dbReference type="PROSITE" id="PS50043"/>
    </source>
</evidence>
<dbReference type="PRINTS" id="PR00038">
    <property type="entry name" value="HTHLUXR"/>
</dbReference>
<dbReference type="Gene3D" id="3.40.50.300">
    <property type="entry name" value="P-loop containing nucleotide triphosphate hydrolases"/>
    <property type="match status" value="1"/>
</dbReference>
<evidence type="ECO:0000313" key="5">
    <source>
        <dbReference type="EMBL" id="GIJ43154.1"/>
    </source>
</evidence>
<dbReference type="PANTHER" id="PTHR16305">
    <property type="entry name" value="TESTICULAR SOLUBLE ADENYLYL CYCLASE"/>
    <property type="match status" value="1"/>
</dbReference>
<dbReference type="Pfam" id="PF13191">
    <property type="entry name" value="AAA_16"/>
    <property type="match status" value="1"/>
</dbReference>
<dbReference type="RefSeq" id="WP_203896758.1">
    <property type="nucleotide sequence ID" value="NZ_BOPF01000001.1"/>
</dbReference>
<dbReference type="GO" id="GO:0004016">
    <property type="term" value="F:adenylate cyclase activity"/>
    <property type="evidence" value="ECO:0007669"/>
    <property type="project" value="TreeGrafter"/>
</dbReference>
<dbReference type="Gene3D" id="1.10.10.10">
    <property type="entry name" value="Winged helix-like DNA-binding domain superfamily/Winged helix DNA-binding domain"/>
    <property type="match status" value="1"/>
</dbReference>
<dbReference type="PROSITE" id="PS00622">
    <property type="entry name" value="HTH_LUXR_1"/>
    <property type="match status" value="1"/>
</dbReference>
<keyword evidence="6" id="KW-1185">Reference proteome</keyword>
<evidence type="ECO:0000256" key="2">
    <source>
        <dbReference type="ARBA" id="ARBA00022840"/>
    </source>
</evidence>
<dbReference type="SUPFAM" id="SSF52540">
    <property type="entry name" value="P-loop containing nucleoside triphosphate hydrolases"/>
    <property type="match status" value="1"/>
</dbReference>
<name>A0A8J3YDJ8_9ACTN</name>
<dbReference type="GO" id="GO:0005524">
    <property type="term" value="F:ATP binding"/>
    <property type="evidence" value="ECO:0007669"/>
    <property type="project" value="UniProtKB-KW"/>
</dbReference>
<comment type="caution">
    <text evidence="5">The sequence shown here is derived from an EMBL/GenBank/DDBJ whole genome shotgun (WGS) entry which is preliminary data.</text>
</comment>
<protein>
    <recommendedName>
        <fullName evidence="4">HTH luxR-type domain-containing protein</fullName>
    </recommendedName>
</protein>
<organism evidence="5 6">
    <name type="scientific">Virgisporangium aliadipatigenens</name>
    <dbReference type="NCBI Taxonomy" id="741659"/>
    <lineage>
        <taxon>Bacteria</taxon>
        <taxon>Bacillati</taxon>
        <taxon>Actinomycetota</taxon>
        <taxon>Actinomycetes</taxon>
        <taxon>Micromonosporales</taxon>
        <taxon>Micromonosporaceae</taxon>
        <taxon>Virgisporangium</taxon>
    </lineage>
</organism>
<evidence type="ECO:0000313" key="6">
    <source>
        <dbReference type="Proteomes" id="UP000619260"/>
    </source>
</evidence>
<dbReference type="InterPro" id="IPR036388">
    <property type="entry name" value="WH-like_DNA-bd_sf"/>
</dbReference>
<accession>A0A8J3YDJ8</accession>
<keyword evidence="2" id="KW-0067">ATP-binding</keyword>
<evidence type="ECO:0000256" key="3">
    <source>
        <dbReference type="SAM" id="MobiDB-lite"/>
    </source>
</evidence>